<accession>C9Y9E8</accession>
<dbReference type="EMBL" id="FN543104">
    <property type="protein sequence ID" value="CBA28494.1"/>
    <property type="molecule type" value="Genomic_DNA"/>
</dbReference>
<dbReference type="AlphaFoldDB" id="C9Y9E8"/>
<name>C9Y9E8_CURXX</name>
<protein>
    <submittedName>
        <fullName evidence="1">Uncharacterized protein</fullName>
    </submittedName>
</protein>
<organism evidence="1">
    <name type="scientific">Curvibacter symbiont subsp. Hydra magnipapillata</name>
    <dbReference type="NCBI Taxonomy" id="667019"/>
    <lineage>
        <taxon>Bacteria</taxon>
        <taxon>Pseudomonadati</taxon>
        <taxon>Pseudomonadota</taxon>
        <taxon>Betaproteobacteria</taxon>
        <taxon>Burkholderiales</taxon>
        <taxon>Comamonadaceae</taxon>
        <taxon>Curvibacter</taxon>
    </lineage>
</organism>
<evidence type="ECO:0000313" key="1">
    <source>
        <dbReference type="EMBL" id="CBA28494.1"/>
    </source>
</evidence>
<gene>
    <name evidence="1" type="ORF">Csp_A07490</name>
</gene>
<sequence>MVVRRRWFAREIRPAAREIIELARWLPVSGLLLATMAAGAEPPSFAPRVSEFAWLGTVAGVESGSLVRIALPADALTRLQSRAGHDVRVLNAAGEVIPYAVTGGRWAGAPTPCGADPGFFIHIHRHSGHCRPAH</sequence>
<proteinExistence type="predicted"/>
<reference evidence="1" key="1">
    <citation type="journal article" date="2010" name="Nature">
        <title>The dynamic genome of Hydra.</title>
        <authorList>
            <person name="Chapman J.A."/>
            <person name="Kirkness E.F."/>
            <person name="Simakov O."/>
            <person name="Hampson S.E."/>
            <person name="Mitros T."/>
            <person name="Weinmaier T."/>
            <person name="Rattei T."/>
            <person name="Balasubramanian P.G."/>
            <person name="Borman J."/>
            <person name="Busam D."/>
            <person name="Disbennett K."/>
            <person name="Pfannkoch C."/>
            <person name="Sumin N."/>
            <person name="Sutton G."/>
            <person name="Viswanathan L."/>
            <person name="Walenz B."/>
            <person name="Goodstein D.M."/>
            <person name="Hellsten U."/>
            <person name="Kawashima T."/>
            <person name="Prochnik S.E."/>
            <person name="Putnam N.H."/>
            <person name="Shu S."/>
            <person name="Blumberg B."/>
            <person name="Dana C.E."/>
            <person name="Gee L."/>
            <person name="Kibler D.F."/>
            <person name="Law L."/>
            <person name="Lindgens D."/>
            <person name="Martinez D.E."/>
            <person name="Peng J."/>
            <person name="Wigge P.A."/>
            <person name="Bertulat B."/>
            <person name="Guder C."/>
            <person name="Nakamura Y."/>
            <person name="Ozbek S."/>
            <person name="Watanabe H."/>
            <person name="Khalturin K."/>
            <person name="Hemmrich G."/>
            <person name="Franke A."/>
            <person name="Augustin R."/>
            <person name="Fraune S."/>
            <person name="Hayakawa E."/>
            <person name="Hayakawa S."/>
            <person name="Hirose M."/>
            <person name="Hwang J."/>
            <person name="Ikeo K."/>
            <person name="Nishimiya-Fujisawa C."/>
            <person name="Ogura A."/>
            <person name="Takahashi T."/>
            <person name="Steinmetz P.R."/>
            <person name="Zhang X."/>
            <person name="Aufschnaiter R."/>
            <person name="Eder M.K."/>
            <person name="Gorny A.K."/>
            <person name="Salvenmoser W."/>
            <person name="Heimberg A.M."/>
            <person name="Wheeler B.M."/>
            <person name="Peterson K.J."/>
            <person name="Boettger A."/>
            <person name="Tischler P."/>
            <person name="Wolf A."/>
            <person name="Gojobori T."/>
            <person name="Remington K.A."/>
            <person name="Strausberg R.L."/>
            <person name="Venter J."/>
            <person name="Technau U."/>
            <person name="Hobmayer B."/>
            <person name="Bosch T.C."/>
            <person name="Holstein T.W."/>
            <person name="Fujisawa T."/>
            <person name="Bode H.R."/>
            <person name="David C.N."/>
            <person name="Rokhsar D.S."/>
            <person name="Steele R.E."/>
        </authorList>
    </citation>
    <scope>NUCLEOTIDE SEQUENCE</scope>
</reference>